<sequence>MSDVRASVAVRPRRPDDLPALVAVLAAQQPGSGYSMRWPLPFPAEEFVVRPGERAAWVAEREGRVVGHVSVTDVPPDLAEAFARPAPEPAPAMVAVLYVDPATQGTGTGGLLLDRAVAWIRDAGLRPVLDVAPSHPRALAVYRRRGWVEVGTARPAWLRADRPDLILMELPLRR</sequence>
<dbReference type="Gene3D" id="3.40.630.30">
    <property type="match status" value="1"/>
</dbReference>
<feature type="domain" description="N-acetyltransferase" evidence="3">
    <location>
        <begin position="8"/>
        <end position="173"/>
    </location>
</feature>
<accession>A0ABV1P329</accession>
<proteinExistence type="predicted"/>
<keyword evidence="2" id="KW-0012">Acyltransferase</keyword>
<dbReference type="InterPro" id="IPR050832">
    <property type="entry name" value="Bact_Acetyltransf"/>
</dbReference>
<dbReference type="Proteomes" id="UP001482520">
    <property type="component" value="Unassembled WGS sequence"/>
</dbReference>
<comment type="caution">
    <text evidence="4">The sequence shown here is derived from an EMBL/GenBank/DDBJ whole genome shotgun (WGS) entry which is preliminary data.</text>
</comment>
<dbReference type="PANTHER" id="PTHR43877:SF2">
    <property type="entry name" value="AMINOALKYLPHOSPHONATE N-ACETYLTRANSFERASE-RELATED"/>
    <property type="match status" value="1"/>
</dbReference>
<name>A0ABV1P329_9ACTN</name>
<evidence type="ECO:0000256" key="2">
    <source>
        <dbReference type="ARBA" id="ARBA00023315"/>
    </source>
</evidence>
<gene>
    <name evidence="4" type="ORF">V6R90_17970</name>
</gene>
<keyword evidence="1" id="KW-0808">Transferase</keyword>
<dbReference type="InterPro" id="IPR000182">
    <property type="entry name" value="GNAT_dom"/>
</dbReference>
<organism evidence="4 5">
    <name type="scientific">Nocardioides kribbensis</name>
    <dbReference type="NCBI Taxonomy" id="305517"/>
    <lineage>
        <taxon>Bacteria</taxon>
        <taxon>Bacillati</taxon>
        <taxon>Actinomycetota</taxon>
        <taxon>Actinomycetes</taxon>
        <taxon>Propionibacteriales</taxon>
        <taxon>Nocardioidaceae</taxon>
        <taxon>Nocardioides</taxon>
    </lineage>
</organism>
<dbReference type="RefSeq" id="WP_349805478.1">
    <property type="nucleotide sequence ID" value="NZ_JBEGDP010000030.1"/>
</dbReference>
<dbReference type="EMBL" id="JBEGDP010000030">
    <property type="protein sequence ID" value="MEQ7849167.1"/>
    <property type="molecule type" value="Genomic_DNA"/>
</dbReference>
<dbReference type="Pfam" id="PF00583">
    <property type="entry name" value="Acetyltransf_1"/>
    <property type="match status" value="1"/>
</dbReference>
<dbReference type="InterPro" id="IPR016181">
    <property type="entry name" value="Acyl_CoA_acyltransferase"/>
</dbReference>
<dbReference type="PROSITE" id="PS51186">
    <property type="entry name" value="GNAT"/>
    <property type="match status" value="1"/>
</dbReference>
<reference evidence="4 5" key="1">
    <citation type="submission" date="2024-02" db="EMBL/GenBank/DDBJ databases">
        <title>Full genome sequence of Nocardioides kribbensis.</title>
        <authorList>
            <person name="Poletto B.L."/>
            <person name="Silva G."/>
            <person name="Galante D."/>
            <person name="Campos K.R."/>
            <person name="Santos M.B.N."/>
            <person name="Sacchi C.T."/>
        </authorList>
    </citation>
    <scope>NUCLEOTIDE SEQUENCE [LARGE SCALE GENOMIC DNA]</scope>
    <source>
        <strain evidence="4 5">O4R</strain>
    </source>
</reference>
<dbReference type="SUPFAM" id="SSF55729">
    <property type="entry name" value="Acyl-CoA N-acyltransferases (Nat)"/>
    <property type="match status" value="1"/>
</dbReference>
<evidence type="ECO:0000259" key="3">
    <source>
        <dbReference type="PROSITE" id="PS51186"/>
    </source>
</evidence>
<evidence type="ECO:0000313" key="5">
    <source>
        <dbReference type="Proteomes" id="UP001482520"/>
    </source>
</evidence>
<dbReference type="PANTHER" id="PTHR43877">
    <property type="entry name" value="AMINOALKYLPHOSPHONATE N-ACETYLTRANSFERASE-RELATED-RELATED"/>
    <property type="match status" value="1"/>
</dbReference>
<protein>
    <submittedName>
        <fullName evidence="4">GNAT family N-acetyltransferase</fullName>
    </submittedName>
</protein>
<evidence type="ECO:0000256" key="1">
    <source>
        <dbReference type="ARBA" id="ARBA00022679"/>
    </source>
</evidence>
<dbReference type="CDD" id="cd04301">
    <property type="entry name" value="NAT_SF"/>
    <property type="match status" value="1"/>
</dbReference>
<keyword evidence="5" id="KW-1185">Reference proteome</keyword>
<evidence type="ECO:0000313" key="4">
    <source>
        <dbReference type="EMBL" id="MEQ7849167.1"/>
    </source>
</evidence>